<evidence type="ECO:0000259" key="1">
    <source>
        <dbReference type="PROSITE" id="PS51485"/>
    </source>
</evidence>
<feature type="domain" description="Phytocyanin" evidence="1">
    <location>
        <begin position="42"/>
        <end position="141"/>
    </location>
</feature>
<dbReference type="EMBL" id="JAFEMO010000004">
    <property type="protein sequence ID" value="KAH7571681.1"/>
    <property type="molecule type" value="Genomic_DNA"/>
</dbReference>
<dbReference type="Gene3D" id="2.60.40.420">
    <property type="entry name" value="Cupredoxins - blue copper proteins"/>
    <property type="match status" value="1"/>
</dbReference>
<protein>
    <recommendedName>
        <fullName evidence="1">Phytocyanin domain-containing protein</fullName>
    </recommendedName>
</protein>
<dbReference type="InterPro" id="IPR003245">
    <property type="entry name" value="Phytocyanin_dom"/>
</dbReference>
<dbReference type="PANTHER" id="PTHR33021">
    <property type="entry name" value="BLUE COPPER PROTEIN"/>
    <property type="match status" value="1"/>
</dbReference>
<dbReference type="Pfam" id="PF02298">
    <property type="entry name" value="Cu_bind_like"/>
    <property type="match status" value="1"/>
</dbReference>
<organism evidence="2 3">
    <name type="scientific">Xanthoceras sorbifolium</name>
    <dbReference type="NCBI Taxonomy" id="99658"/>
    <lineage>
        <taxon>Eukaryota</taxon>
        <taxon>Viridiplantae</taxon>
        <taxon>Streptophyta</taxon>
        <taxon>Embryophyta</taxon>
        <taxon>Tracheophyta</taxon>
        <taxon>Spermatophyta</taxon>
        <taxon>Magnoliopsida</taxon>
        <taxon>eudicotyledons</taxon>
        <taxon>Gunneridae</taxon>
        <taxon>Pentapetalae</taxon>
        <taxon>rosids</taxon>
        <taxon>malvids</taxon>
        <taxon>Sapindales</taxon>
        <taxon>Sapindaceae</taxon>
        <taxon>Xanthoceroideae</taxon>
        <taxon>Xanthoceras</taxon>
    </lineage>
</organism>
<accession>A0ABQ8I4X2</accession>
<sequence length="179" mass="19133">MDQLLVVGVGGIGVLAGNEKGAGDIGSDLVTMSAPMMMSSAKEFIVGDDSGWSLGFDYQAWAVDKNFQVGDKLVFKYAAGAHSVFKVNGTGFQSCIKPPANEALTTGDDAIVLATPGKKWYICGVGNHCDMGQKLTINVQPLELKPIVAPSPSPSPLPGKPYPWKKVAKRPFLNNLHWW</sequence>
<comment type="caution">
    <text evidence="2">The sequence shown here is derived from an EMBL/GenBank/DDBJ whole genome shotgun (WGS) entry which is preliminary data.</text>
</comment>
<dbReference type="Proteomes" id="UP000827721">
    <property type="component" value="Unassembled WGS sequence"/>
</dbReference>
<dbReference type="PROSITE" id="PS51485">
    <property type="entry name" value="PHYTOCYANIN"/>
    <property type="match status" value="1"/>
</dbReference>
<dbReference type="CDD" id="cd04216">
    <property type="entry name" value="Phytocyanin"/>
    <property type="match status" value="1"/>
</dbReference>
<name>A0ABQ8I4X2_9ROSI</name>
<reference evidence="2 3" key="1">
    <citation type="submission" date="2021-02" db="EMBL/GenBank/DDBJ databases">
        <title>Plant Genome Project.</title>
        <authorList>
            <person name="Zhang R.-G."/>
        </authorList>
    </citation>
    <scope>NUCLEOTIDE SEQUENCE [LARGE SCALE GENOMIC DNA]</scope>
    <source>
        <tissue evidence="2">Leaves</tissue>
    </source>
</reference>
<dbReference type="InterPro" id="IPR039391">
    <property type="entry name" value="Phytocyanin-like"/>
</dbReference>
<evidence type="ECO:0000313" key="2">
    <source>
        <dbReference type="EMBL" id="KAH7571681.1"/>
    </source>
</evidence>
<dbReference type="PANTHER" id="PTHR33021:SF533">
    <property type="entry name" value="PHYTOCYANIN DOMAIN-CONTAINING PROTEIN"/>
    <property type="match status" value="1"/>
</dbReference>
<gene>
    <name evidence="2" type="ORF">JRO89_XS04G0117200</name>
</gene>
<proteinExistence type="predicted"/>
<evidence type="ECO:0000313" key="3">
    <source>
        <dbReference type="Proteomes" id="UP000827721"/>
    </source>
</evidence>
<keyword evidence="3" id="KW-1185">Reference proteome</keyword>
<dbReference type="SUPFAM" id="SSF49503">
    <property type="entry name" value="Cupredoxins"/>
    <property type="match status" value="1"/>
</dbReference>
<dbReference type="InterPro" id="IPR008972">
    <property type="entry name" value="Cupredoxin"/>
</dbReference>